<dbReference type="AlphaFoldDB" id="A0A239MAV9"/>
<dbReference type="EMBL" id="FZOF01000023">
    <property type="protein sequence ID" value="SNT39233.1"/>
    <property type="molecule type" value="Genomic_DNA"/>
</dbReference>
<sequence length="132" mass="15088">MTERKPPGVPFESWVDKQIREATERGAFDNLPGAGKPLASMDRPYDELWWIREKMAREGLSHLPASLRLRKEVEDALEAASRAPSEREVRRIVEGANEKIRAGIRTPMDGPPLNLVPYDVEAVVERWRAERD</sequence>
<dbReference type="OrthoDB" id="3395286at2"/>
<keyword evidence="3" id="KW-1185">Reference proteome</keyword>
<name>A0A239MAV9_9ACTN</name>
<protein>
    <recommendedName>
        <fullName evidence="1">DnaJ homologue subfamily C member 28 conserved domain-containing protein</fullName>
    </recommendedName>
</protein>
<dbReference type="Proteomes" id="UP000198280">
    <property type="component" value="Unassembled WGS sequence"/>
</dbReference>
<dbReference type="Pfam" id="PF09350">
    <property type="entry name" value="DJC28_CD"/>
    <property type="match status" value="1"/>
</dbReference>
<evidence type="ECO:0000313" key="3">
    <source>
        <dbReference type="Proteomes" id="UP000198280"/>
    </source>
</evidence>
<accession>A0A239MAV9</accession>
<organism evidence="2 3">
    <name type="scientific">Actinacidiphila glaucinigra</name>
    <dbReference type="NCBI Taxonomy" id="235986"/>
    <lineage>
        <taxon>Bacteria</taxon>
        <taxon>Bacillati</taxon>
        <taxon>Actinomycetota</taxon>
        <taxon>Actinomycetes</taxon>
        <taxon>Kitasatosporales</taxon>
        <taxon>Streptomycetaceae</taxon>
        <taxon>Actinacidiphila</taxon>
    </lineage>
</organism>
<proteinExistence type="predicted"/>
<dbReference type="InterPro" id="IPR018961">
    <property type="entry name" value="DnaJ_homolog_subfam-C_membr-28"/>
</dbReference>
<reference evidence="2 3" key="1">
    <citation type="submission" date="2017-06" db="EMBL/GenBank/DDBJ databases">
        <authorList>
            <person name="Kim H.J."/>
            <person name="Triplett B.A."/>
        </authorList>
    </citation>
    <scope>NUCLEOTIDE SEQUENCE [LARGE SCALE GENOMIC DNA]</scope>
    <source>
        <strain evidence="2 3">CGMCC 4.1858</strain>
    </source>
</reference>
<gene>
    <name evidence="2" type="ORF">SAMN05216252_12363</name>
</gene>
<dbReference type="RefSeq" id="WP_089227490.1">
    <property type="nucleotide sequence ID" value="NZ_FZOF01000023.1"/>
</dbReference>
<feature type="domain" description="DnaJ homologue subfamily C member 28 conserved" evidence="1">
    <location>
        <begin position="14"/>
        <end position="79"/>
    </location>
</feature>
<evidence type="ECO:0000259" key="1">
    <source>
        <dbReference type="Pfam" id="PF09350"/>
    </source>
</evidence>
<evidence type="ECO:0000313" key="2">
    <source>
        <dbReference type="EMBL" id="SNT39233.1"/>
    </source>
</evidence>